<dbReference type="SUPFAM" id="SSF103473">
    <property type="entry name" value="MFS general substrate transporter"/>
    <property type="match status" value="1"/>
</dbReference>
<feature type="transmembrane region" description="Helical" evidence="7">
    <location>
        <begin position="590"/>
        <end position="613"/>
    </location>
</feature>
<comment type="subcellular location">
    <subcellularLocation>
        <location evidence="1">Membrane</location>
        <topology evidence="1">Multi-pass membrane protein</topology>
    </subcellularLocation>
</comment>
<dbReference type="Proteomes" id="UP000827549">
    <property type="component" value="Chromosome 3"/>
</dbReference>
<feature type="transmembrane region" description="Helical" evidence="7">
    <location>
        <begin position="319"/>
        <end position="345"/>
    </location>
</feature>
<dbReference type="GO" id="GO:0016020">
    <property type="term" value="C:membrane"/>
    <property type="evidence" value="ECO:0007669"/>
    <property type="project" value="UniProtKB-SubCell"/>
</dbReference>
<feature type="transmembrane region" description="Helical" evidence="7">
    <location>
        <begin position="385"/>
        <end position="406"/>
    </location>
</feature>
<name>A0AAF1BH02_9TREE</name>
<keyword evidence="5 7" id="KW-0472">Membrane</keyword>
<proteinExistence type="predicted"/>
<evidence type="ECO:0000256" key="7">
    <source>
        <dbReference type="SAM" id="Phobius"/>
    </source>
</evidence>
<feature type="domain" description="Major facilitator superfamily (MFS) profile" evidence="8">
    <location>
        <begin position="195"/>
        <end position="654"/>
    </location>
</feature>
<feature type="compositionally biased region" description="Low complexity" evidence="6">
    <location>
        <begin position="63"/>
        <end position="74"/>
    </location>
</feature>
<evidence type="ECO:0000256" key="3">
    <source>
        <dbReference type="ARBA" id="ARBA00022692"/>
    </source>
</evidence>
<dbReference type="PROSITE" id="PS00216">
    <property type="entry name" value="SUGAR_TRANSPORT_1"/>
    <property type="match status" value="1"/>
</dbReference>
<feature type="transmembrane region" description="Helical" evidence="7">
    <location>
        <begin position="260"/>
        <end position="276"/>
    </location>
</feature>
<feature type="transmembrane region" description="Helical" evidence="7">
    <location>
        <begin position="625"/>
        <end position="649"/>
    </location>
</feature>
<evidence type="ECO:0000256" key="1">
    <source>
        <dbReference type="ARBA" id="ARBA00004141"/>
    </source>
</evidence>
<keyword evidence="2" id="KW-0813">Transport</keyword>
<reference evidence="9" key="1">
    <citation type="submission" date="2023-10" db="EMBL/GenBank/DDBJ databases">
        <authorList>
            <person name="Noh H."/>
        </authorList>
    </citation>
    <scope>NUCLEOTIDE SEQUENCE</scope>
    <source>
        <strain evidence="9">DUCC4014</strain>
    </source>
</reference>
<keyword evidence="3 7" id="KW-0812">Transmembrane</keyword>
<feature type="transmembrane region" description="Helical" evidence="7">
    <location>
        <begin position="351"/>
        <end position="373"/>
    </location>
</feature>
<feature type="transmembrane region" description="Helical" evidence="7">
    <location>
        <begin position="465"/>
        <end position="488"/>
    </location>
</feature>
<feature type="transmembrane region" description="Helical" evidence="7">
    <location>
        <begin position="558"/>
        <end position="578"/>
    </location>
</feature>
<feature type="compositionally biased region" description="Basic and acidic residues" evidence="6">
    <location>
        <begin position="163"/>
        <end position="172"/>
    </location>
</feature>
<feature type="transmembrane region" description="Helical" evidence="7">
    <location>
        <begin position="418"/>
        <end position="437"/>
    </location>
</feature>
<evidence type="ECO:0000256" key="2">
    <source>
        <dbReference type="ARBA" id="ARBA00022448"/>
    </source>
</evidence>
<dbReference type="PANTHER" id="PTHR42718:SF9">
    <property type="entry name" value="MAJOR FACILITATOR SUPERFAMILY MULTIDRUG TRANSPORTER MFSC"/>
    <property type="match status" value="1"/>
</dbReference>
<dbReference type="AlphaFoldDB" id="A0AAF1BH02"/>
<feature type="transmembrane region" description="Helical" evidence="7">
    <location>
        <begin position="193"/>
        <end position="219"/>
    </location>
</feature>
<accession>A0AAF1BH02</accession>
<feature type="transmembrane region" description="Helical" evidence="7">
    <location>
        <begin position="282"/>
        <end position="307"/>
    </location>
</feature>
<evidence type="ECO:0000256" key="4">
    <source>
        <dbReference type="ARBA" id="ARBA00022989"/>
    </source>
</evidence>
<feature type="transmembrane region" description="Helical" evidence="7">
    <location>
        <begin position="528"/>
        <end position="546"/>
    </location>
</feature>
<feature type="transmembrane region" description="Helical" evidence="7">
    <location>
        <begin position="231"/>
        <end position="248"/>
    </location>
</feature>
<dbReference type="PANTHER" id="PTHR42718">
    <property type="entry name" value="MAJOR FACILITATOR SUPERFAMILY MULTIDRUG TRANSPORTER MFSC"/>
    <property type="match status" value="1"/>
</dbReference>
<dbReference type="InterPro" id="IPR020846">
    <property type="entry name" value="MFS_dom"/>
</dbReference>
<evidence type="ECO:0000313" key="10">
    <source>
        <dbReference type="Proteomes" id="UP000827549"/>
    </source>
</evidence>
<keyword evidence="10" id="KW-1185">Reference proteome</keyword>
<feature type="transmembrane region" description="Helical" evidence="7">
    <location>
        <begin position="500"/>
        <end position="521"/>
    </location>
</feature>
<feature type="compositionally biased region" description="Low complexity" evidence="6">
    <location>
        <begin position="149"/>
        <end position="160"/>
    </location>
</feature>
<keyword evidence="4 7" id="KW-1133">Transmembrane helix</keyword>
<dbReference type="GeneID" id="87807250"/>
<dbReference type="Gene3D" id="1.20.1250.20">
    <property type="entry name" value="MFS general substrate transporter like domains"/>
    <property type="match status" value="2"/>
</dbReference>
<dbReference type="PROSITE" id="PS50850">
    <property type="entry name" value="MFS"/>
    <property type="match status" value="1"/>
</dbReference>
<dbReference type="EMBL" id="CP086716">
    <property type="protein sequence ID" value="WOO80486.1"/>
    <property type="molecule type" value="Genomic_DNA"/>
</dbReference>
<evidence type="ECO:0000313" key="9">
    <source>
        <dbReference type="EMBL" id="WOO80486.1"/>
    </source>
</evidence>
<organism evidence="9 10">
    <name type="scientific">Vanrija pseudolonga</name>
    <dbReference type="NCBI Taxonomy" id="143232"/>
    <lineage>
        <taxon>Eukaryota</taxon>
        <taxon>Fungi</taxon>
        <taxon>Dikarya</taxon>
        <taxon>Basidiomycota</taxon>
        <taxon>Agaricomycotina</taxon>
        <taxon>Tremellomycetes</taxon>
        <taxon>Trichosporonales</taxon>
        <taxon>Trichosporonaceae</taxon>
        <taxon>Vanrija</taxon>
    </lineage>
</organism>
<evidence type="ECO:0000259" key="8">
    <source>
        <dbReference type="PROSITE" id="PS50850"/>
    </source>
</evidence>
<sequence length="668" mass="71613">MSSEAGPSTSGHATHPHPNPSPTDLPAMPHNEDGEPSTLSERITELSRKVSVEAGVGPIALYASRSRSASSSSANRPTNVQFTEPADSERGAKQRALSRCAEKPTLPRIDSEKTLAPVFADDDDEEDTERAKEPPSPSSPVSQLEMKATRTTTRASAMTAQSEKSRPAVDDDQRTIEEIEEEIVAKMSKTRKILLGFVMMMNVFIASMMSNGVLVTIPVMARDLGVSQLEAQWVASAYNLAYGCGLLFAGRMADIWGRKLLFISGLIASIAFSFISGGMRHTLALCIIRAFTGLGLAVATPAGFGIIGVTFRQEPGRTIAFAVFGLGNPIGASVGVLVGGAVAGINAHGWQYFHFVLGGLALIPLILGLFVIPRDLAKNQATDKRIDWLGGLLITAALCLFTFSITQSGIAPKGWGTPYIPALLATSIVLFGLFGLWEHHVEHRLSLPPIAKLSLFTRDGWKITIVMLCAFCPFVAVAGWVYLTTLFYQEYKGFTALNTAIHTVPAAICGIFAALAVMWIVPRLRTPYVLALGGFLSGMACIIYAVEPTGTLYWKAEFIALLLLPFGADLTVGIGSILMSNLCNDNEQSVGGALFQTATQIAAAIGICVSSLVTNDVATRKGDYYTGLRTSFFMCSAFAFVVVALAFGFMRKWPLAKHVGFAREDAAH</sequence>
<dbReference type="Pfam" id="PF07690">
    <property type="entry name" value="MFS_1"/>
    <property type="match status" value="1"/>
</dbReference>
<dbReference type="GO" id="GO:0022857">
    <property type="term" value="F:transmembrane transporter activity"/>
    <property type="evidence" value="ECO:0007669"/>
    <property type="project" value="InterPro"/>
</dbReference>
<feature type="compositionally biased region" description="Polar residues" evidence="6">
    <location>
        <begin position="1"/>
        <end position="12"/>
    </location>
</feature>
<dbReference type="InterPro" id="IPR005829">
    <property type="entry name" value="Sugar_transporter_CS"/>
</dbReference>
<evidence type="ECO:0000256" key="5">
    <source>
        <dbReference type="ARBA" id="ARBA00023136"/>
    </source>
</evidence>
<evidence type="ECO:0000256" key="6">
    <source>
        <dbReference type="SAM" id="MobiDB-lite"/>
    </source>
</evidence>
<gene>
    <name evidence="9" type="primary">terJ_4</name>
    <name evidence="9" type="ORF">LOC62_03G004009</name>
</gene>
<feature type="compositionally biased region" description="Basic and acidic residues" evidence="6">
    <location>
        <begin position="42"/>
        <end position="51"/>
    </location>
</feature>
<feature type="region of interest" description="Disordered" evidence="6">
    <location>
        <begin position="1"/>
        <end position="172"/>
    </location>
</feature>
<dbReference type="InterPro" id="IPR011701">
    <property type="entry name" value="MFS"/>
</dbReference>
<protein>
    <submittedName>
        <fullName evidence="9">Efflux pump terJ</fullName>
    </submittedName>
</protein>
<dbReference type="InterPro" id="IPR036259">
    <property type="entry name" value="MFS_trans_sf"/>
</dbReference>
<dbReference type="RefSeq" id="XP_062626518.1">
    <property type="nucleotide sequence ID" value="XM_062770535.1"/>
</dbReference>